<evidence type="ECO:0000256" key="5">
    <source>
        <dbReference type="ARBA" id="ARBA00023136"/>
    </source>
</evidence>
<dbReference type="InterPro" id="IPR018966">
    <property type="entry name" value="VTC_domain"/>
</dbReference>
<dbReference type="GO" id="GO:0000329">
    <property type="term" value="C:fungal-type vacuole membrane"/>
    <property type="evidence" value="ECO:0007669"/>
    <property type="project" value="TreeGrafter"/>
</dbReference>
<evidence type="ECO:0000256" key="1">
    <source>
        <dbReference type="ARBA" id="ARBA00004128"/>
    </source>
</evidence>
<evidence type="ECO:0000256" key="4">
    <source>
        <dbReference type="ARBA" id="ARBA00022989"/>
    </source>
</evidence>
<feature type="transmembrane region" description="Helical" evidence="6">
    <location>
        <begin position="717"/>
        <end position="739"/>
    </location>
</feature>
<evidence type="ECO:0000259" key="7">
    <source>
        <dbReference type="PROSITE" id="PS51382"/>
    </source>
</evidence>
<keyword evidence="3 6" id="KW-0812">Transmembrane</keyword>
<dbReference type="PANTHER" id="PTHR46140:SF1">
    <property type="entry name" value="VACUOLAR TRANSPORTER CHAPERONE COMPLEX SUBUNIT 4-RELATED"/>
    <property type="match status" value="1"/>
</dbReference>
<dbReference type="GO" id="GO:0016237">
    <property type="term" value="P:microautophagy"/>
    <property type="evidence" value="ECO:0007669"/>
    <property type="project" value="TreeGrafter"/>
</dbReference>
<accession>A0A2V1D3C4</accession>
<dbReference type="Gene3D" id="3.20.100.30">
    <property type="entry name" value="VTC, catalytic tunnel domain"/>
    <property type="match status" value="1"/>
</dbReference>
<dbReference type="STRING" id="97972.A0A2V1D3C4"/>
<dbReference type="GO" id="GO:0033254">
    <property type="term" value="C:vacuolar transporter chaperone complex"/>
    <property type="evidence" value="ECO:0007669"/>
    <property type="project" value="TreeGrafter"/>
</dbReference>
<feature type="transmembrane region" description="Helical" evidence="6">
    <location>
        <begin position="780"/>
        <end position="805"/>
    </location>
</feature>
<evidence type="ECO:0000313" key="9">
    <source>
        <dbReference type="Proteomes" id="UP000244855"/>
    </source>
</evidence>
<keyword evidence="9" id="KW-1185">Reference proteome</keyword>
<name>A0A2V1D3C4_9PLEO</name>
<dbReference type="InterPro" id="IPR042267">
    <property type="entry name" value="VTC_sf"/>
</dbReference>
<keyword evidence="5 6" id="KW-0472">Membrane</keyword>
<dbReference type="PANTHER" id="PTHR46140">
    <property type="entry name" value="VACUOLAR TRANSPORTER CHAPERONE 1-RELATED"/>
    <property type="match status" value="1"/>
</dbReference>
<dbReference type="CDD" id="cd14474">
    <property type="entry name" value="SPX_YDR089W"/>
    <property type="match status" value="1"/>
</dbReference>
<dbReference type="EMBL" id="KZ805671">
    <property type="protein sequence ID" value="PVH92536.1"/>
    <property type="molecule type" value="Genomic_DNA"/>
</dbReference>
<dbReference type="Pfam" id="PF09359">
    <property type="entry name" value="VTC"/>
    <property type="match status" value="1"/>
</dbReference>
<dbReference type="InterPro" id="IPR004331">
    <property type="entry name" value="SPX_dom"/>
</dbReference>
<dbReference type="GO" id="GO:0007034">
    <property type="term" value="P:vacuolar transport"/>
    <property type="evidence" value="ECO:0007669"/>
    <property type="project" value="TreeGrafter"/>
</dbReference>
<evidence type="ECO:0000256" key="2">
    <source>
        <dbReference type="ARBA" id="ARBA00022554"/>
    </source>
</evidence>
<dbReference type="OrthoDB" id="5588846at2759"/>
<keyword evidence="2" id="KW-0926">Vacuole</keyword>
<organism evidence="8 9">
    <name type="scientific">Periconia macrospinosa</name>
    <dbReference type="NCBI Taxonomy" id="97972"/>
    <lineage>
        <taxon>Eukaryota</taxon>
        <taxon>Fungi</taxon>
        <taxon>Dikarya</taxon>
        <taxon>Ascomycota</taxon>
        <taxon>Pezizomycotina</taxon>
        <taxon>Dothideomycetes</taxon>
        <taxon>Pleosporomycetidae</taxon>
        <taxon>Pleosporales</taxon>
        <taxon>Massarineae</taxon>
        <taxon>Periconiaceae</taxon>
        <taxon>Periconia</taxon>
    </lineage>
</organism>
<dbReference type="Proteomes" id="UP000244855">
    <property type="component" value="Unassembled WGS sequence"/>
</dbReference>
<evidence type="ECO:0000256" key="3">
    <source>
        <dbReference type="ARBA" id="ARBA00022692"/>
    </source>
</evidence>
<dbReference type="GO" id="GO:0006799">
    <property type="term" value="P:polyphosphate biosynthetic process"/>
    <property type="evidence" value="ECO:0007669"/>
    <property type="project" value="UniProtKB-ARBA"/>
</dbReference>
<dbReference type="InterPro" id="IPR051572">
    <property type="entry name" value="VTC_Complex_Subunit"/>
</dbReference>
<evidence type="ECO:0000256" key="6">
    <source>
        <dbReference type="SAM" id="Phobius"/>
    </source>
</evidence>
<evidence type="ECO:0000313" key="8">
    <source>
        <dbReference type="EMBL" id="PVH92536.1"/>
    </source>
</evidence>
<dbReference type="GO" id="GO:0042144">
    <property type="term" value="P:vacuole fusion, non-autophagic"/>
    <property type="evidence" value="ECO:0007669"/>
    <property type="project" value="TreeGrafter"/>
</dbReference>
<feature type="domain" description="SPX" evidence="7">
    <location>
        <begin position="1"/>
        <end position="160"/>
    </location>
</feature>
<dbReference type="AlphaFoldDB" id="A0A2V1D3C4"/>
<proteinExistence type="predicted"/>
<keyword evidence="4 6" id="KW-1133">Transmembrane helix</keyword>
<comment type="subcellular location">
    <subcellularLocation>
        <location evidence="1">Vacuole membrane</location>
        <topology evidence="1">Multi-pass membrane protein</topology>
    </subcellularLocation>
</comment>
<reference evidence="8 9" key="1">
    <citation type="journal article" date="2018" name="Sci. Rep.">
        <title>Comparative genomics provides insights into the lifestyle and reveals functional heterogeneity of dark septate endophytic fungi.</title>
        <authorList>
            <person name="Knapp D.G."/>
            <person name="Nemeth J.B."/>
            <person name="Barry K."/>
            <person name="Hainaut M."/>
            <person name="Henrissat B."/>
            <person name="Johnson J."/>
            <person name="Kuo A."/>
            <person name="Lim J.H.P."/>
            <person name="Lipzen A."/>
            <person name="Nolan M."/>
            <person name="Ohm R.A."/>
            <person name="Tamas L."/>
            <person name="Grigoriev I.V."/>
            <person name="Spatafora J.W."/>
            <person name="Nagy L.G."/>
            <person name="Kovacs G.M."/>
        </authorList>
    </citation>
    <scope>NUCLEOTIDE SEQUENCE [LARGE SCALE GENOMIC DNA]</scope>
    <source>
        <strain evidence="8 9">DSE2036</strain>
    </source>
</reference>
<gene>
    <name evidence="8" type="ORF">DM02DRAFT_722056</name>
</gene>
<sequence length="808" mass="91083">MKYGSTLRQHSVSEWEHFNIDYDYLKGLIKQQTTPGTSKDVSISGQEEITDEAFGDTFYKALKAQHDRISLFIRSKSGEIERRLEHIGRNLEQLQNQHASEGPTGRLLVRVVEMYAKIDADVTRKFDHSRFEVAQRTGFSKILKKYKRWTKDTWLEHHFSNAVANSPDSFYQLDLEYLMRQYIDVLTPLRTLFNAPDASPAPVGANGSLSTARISQTAQNGTELDFDLALSIIPLGSCGRKATYWIHTDHIVEVQVLLLQQMHLYPGPNATASPILKDSLETTPKRRKNSTNVHKFSGGEDCVGIIVLDHPESFAIKHNTTTVASSEETVGTSPAKAAGNARWTCSTDAAVAVGLDQASEDVTIAKLKRKHLAAFLDTSVFFKDRKEPALRNRQNGNGDEDLKANITATRQWLMKHKEVRPIAGICSKRTRFVGLHNNSAGGIWATMDRDVFMKDSLHKDLNDEDRLFEARISSAQVPHAVLEVRCEGNHSAALIQTLDRTHLVERLHGFSLEKHAVWACCKLSAMSTPFWVPLLDKDIKKLPLPVGRQRRKANSAFTSRNVAFPATSTNTLVEPMPLQACRKKPKPYSEYPPFVQLQLVRRSYWNEYDNVGPEDEGYYIYVDSETSDKFPSQEYFEAWVVKARKLFGIRGAPEAVSGLSTVHSSGDETVEESYGTFAVRDPHRRTEILHTIRQETERERRSLLNEIQQDKAEMPELYLHSACLAMAVILNVMMGMMAMTNRKKERGVIDTVIQYGSPCNFLLCTIGVISMKARGERKGWLHQSVVLLVAIGNVLVDVLLLTWVFHGP</sequence>
<protein>
    <recommendedName>
        <fullName evidence="7">SPX domain-containing protein</fullName>
    </recommendedName>
</protein>
<dbReference type="PROSITE" id="PS51382">
    <property type="entry name" value="SPX"/>
    <property type="match status" value="1"/>
</dbReference>